<protein>
    <submittedName>
        <fullName evidence="1">Uncharacterized protein</fullName>
    </submittedName>
</protein>
<dbReference type="AlphaFoldDB" id="A0A0E9PR06"/>
<dbReference type="EMBL" id="GBXM01101643">
    <property type="protein sequence ID" value="JAH06934.1"/>
    <property type="molecule type" value="Transcribed_RNA"/>
</dbReference>
<reference evidence="1" key="1">
    <citation type="submission" date="2014-11" db="EMBL/GenBank/DDBJ databases">
        <authorList>
            <person name="Amaro Gonzalez C."/>
        </authorList>
    </citation>
    <scope>NUCLEOTIDE SEQUENCE</scope>
</reference>
<evidence type="ECO:0000313" key="1">
    <source>
        <dbReference type="EMBL" id="JAH06934.1"/>
    </source>
</evidence>
<accession>A0A0E9PR06</accession>
<sequence>MASSIAQTMGKCFKSRKKCYVISAVTDLVTQMFGELHQYN</sequence>
<organism evidence="1">
    <name type="scientific">Anguilla anguilla</name>
    <name type="common">European freshwater eel</name>
    <name type="synonym">Muraena anguilla</name>
    <dbReference type="NCBI Taxonomy" id="7936"/>
    <lineage>
        <taxon>Eukaryota</taxon>
        <taxon>Metazoa</taxon>
        <taxon>Chordata</taxon>
        <taxon>Craniata</taxon>
        <taxon>Vertebrata</taxon>
        <taxon>Euteleostomi</taxon>
        <taxon>Actinopterygii</taxon>
        <taxon>Neopterygii</taxon>
        <taxon>Teleostei</taxon>
        <taxon>Anguilliformes</taxon>
        <taxon>Anguillidae</taxon>
        <taxon>Anguilla</taxon>
    </lineage>
</organism>
<name>A0A0E9PR06_ANGAN</name>
<proteinExistence type="predicted"/>
<reference evidence="1" key="2">
    <citation type="journal article" date="2015" name="Fish Shellfish Immunol.">
        <title>Early steps in the European eel (Anguilla anguilla)-Vibrio vulnificus interaction in the gills: Role of the RtxA13 toxin.</title>
        <authorList>
            <person name="Callol A."/>
            <person name="Pajuelo D."/>
            <person name="Ebbesson L."/>
            <person name="Teles M."/>
            <person name="MacKenzie S."/>
            <person name="Amaro C."/>
        </authorList>
    </citation>
    <scope>NUCLEOTIDE SEQUENCE</scope>
</reference>